<dbReference type="EMBL" id="JACNMF010000003">
    <property type="protein sequence ID" value="MBC3758701.1"/>
    <property type="molecule type" value="Genomic_DNA"/>
</dbReference>
<evidence type="ECO:0000313" key="6">
    <source>
        <dbReference type="Proteomes" id="UP000656244"/>
    </source>
</evidence>
<dbReference type="Pfam" id="PF18962">
    <property type="entry name" value="Por_Secre_tail"/>
    <property type="match status" value="1"/>
</dbReference>
<comment type="caution">
    <text evidence="5">The sequence shown here is derived from an EMBL/GenBank/DDBJ whole genome shotgun (WGS) entry which is preliminary data.</text>
</comment>
<feature type="signal peptide" evidence="2">
    <location>
        <begin position="1"/>
        <end position="29"/>
    </location>
</feature>
<evidence type="ECO:0000259" key="3">
    <source>
        <dbReference type="Pfam" id="PF18962"/>
    </source>
</evidence>
<feature type="chain" id="PRO_5037802188" evidence="2">
    <location>
        <begin position="30"/>
        <end position="825"/>
    </location>
</feature>
<evidence type="ECO:0000256" key="1">
    <source>
        <dbReference type="ARBA" id="ARBA00022729"/>
    </source>
</evidence>
<evidence type="ECO:0000256" key="2">
    <source>
        <dbReference type="SAM" id="SignalP"/>
    </source>
</evidence>
<proteinExistence type="predicted"/>
<gene>
    <name evidence="5" type="ORF">H7U19_09825</name>
</gene>
<keyword evidence="6" id="KW-1185">Reference proteome</keyword>
<dbReference type="InterPro" id="IPR057036">
    <property type="entry name" value="Beta-tre_PLH30"/>
</dbReference>
<feature type="domain" description="Endo-acting ulvan lyase beta-trefoil" evidence="4">
    <location>
        <begin position="600"/>
        <end position="728"/>
    </location>
</feature>
<dbReference type="Pfam" id="PF17957">
    <property type="entry name" value="Big_7"/>
    <property type="match status" value="1"/>
</dbReference>
<name>A0A923H838_9FLAO</name>
<dbReference type="Gene3D" id="2.60.40.10">
    <property type="entry name" value="Immunoglobulins"/>
    <property type="match status" value="1"/>
</dbReference>
<dbReference type="Proteomes" id="UP000656244">
    <property type="component" value="Unassembled WGS sequence"/>
</dbReference>
<sequence length="825" mass="92247">MKKNYFKIGRATMVAKLLVLLLASFISEAQVTLEAEVKVSDLGLHLNGDKVAANAPDNGDDDKYDRYFGSTITAKGDCIKSYGDYVFMTWYRGGKTDRHVMLTRYNTVTGSMATIEFPHRHTGYLNQWWIGEAHNAIAIGISPIDGTIHLLYDMHAYSANRPSNGSLANDYFRYSYSLPNTAGLPDADFTLDKFVQSSNGMYKHLKMPGIAPQSEFLELTYPHFFLNDDGDLFMWMRRGGHTNGMYKFIRYDASTGNWGNFVDFNSLNANRQPGIQYNWGLYGTIKYENGKIRIAYQRRLGNSQDKFSHQNGVYYAYSDNQNGVGGWNNHKGESFNTPLYDSDFIKVMEPGDYVQTTVKDKVHIVGGFDWTVTANEDVHIISRVKDNENNVTKYLHTYKPSGATDFITSEDFSGGEAVYTSGNSVFLIGLKNGRVFVEKAEGGTNNFTRVYEATTGKHFRHGRVHIANGKAYYYLMENLSGSAQPIYLQIIDLDIVQEPFRVALTNPSNGETVYTGETVQIAADAVDENGSISKVEFLVDGSYFGEDSSEPYFVDWAPAIDGSYTLQAVAYNGNNETVSSTEITVNAQTFDPTDLTGQVYRIKNVETGKYLESSTTSGDVFSSDYISGNDAINWTFVKSTVSGTEYYNIDSEVRGVLRGAGAGAGNAIISTTRSSPNTDVDKVWTAYYIQDEDVYRFAVKDGSNFLYHDAIDVFYNKTADITDTRSKWKVELASNAPLSLDDKELVSSSIKVYPNPSSKRFTVLLNGFNKASIVINDMLGKEVYRKTITKDRLEIENNGRFAPGLYLIKVVDDLQRVSHTKLVIR</sequence>
<dbReference type="RefSeq" id="WP_186561857.1">
    <property type="nucleotide sequence ID" value="NZ_JACNMF010000003.1"/>
</dbReference>
<dbReference type="InterPro" id="IPR013783">
    <property type="entry name" value="Ig-like_fold"/>
</dbReference>
<evidence type="ECO:0000313" key="5">
    <source>
        <dbReference type="EMBL" id="MBC3758701.1"/>
    </source>
</evidence>
<accession>A0A923H838</accession>
<reference evidence="5" key="1">
    <citation type="submission" date="2020-08" db="EMBL/GenBank/DDBJ databases">
        <title>Hyunsoonleella sp. strain SJ7 genome sequencing and assembly.</title>
        <authorList>
            <person name="Kim I."/>
        </authorList>
    </citation>
    <scope>NUCLEOTIDE SEQUENCE</scope>
    <source>
        <strain evidence="5">SJ7</strain>
    </source>
</reference>
<protein>
    <submittedName>
        <fullName evidence="5">BNR-4 repeat-containing protein</fullName>
    </submittedName>
</protein>
<evidence type="ECO:0000259" key="4">
    <source>
        <dbReference type="Pfam" id="PF24208"/>
    </source>
</evidence>
<dbReference type="Pfam" id="PF15892">
    <property type="entry name" value="BNR_4"/>
    <property type="match status" value="1"/>
</dbReference>
<dbReference type="NCBIfam" id="TIGR04183">
    <property type="entry name" value="Por_Secre_tail"/>
    <property type="match status" value="1"/>
</dbReference>
<keyword evidence="1 2" id="KW-0732">Signal</keyword>
<feature type="domain" description="Secretion system C-terminal sorting" evidence="3">
    <location>
        <begin position="752"/>
        <end position="824"/>
    </location>
</feature>
<dbReference type="Pfam" id="PF24208">
    <property type="entry name" value="Beta-tre_PLH30"/>
    <property type="match status" value="1"/>
</dbReference>
<dbReference type="AlphaFoldDB" id="A0A923H838"/>
<dbReference type="InterPro" id="IPR026444">
    <property type="entry name" value="Secre_tail"/>
</dbReference>
<organism evidence="5 6">
    <name type="scientific">Hyunsoonleella aquatilis</name>
    <dbReference type="NCBI Taxonomy" id="2762758"/>
    <lineage>
        <taxon>Bacteria</taxon>
        <taxon>Pseudomonadati</taxon>
        <taxon>Bacteroidota</taxon>
        <taxon>Flavobacteriia</taxon>
        <taxon>Flavobacteriales</taxon>
        <taxon>Flavobacteriaceae</taxon>
    </lineage>
</organism>